<sequence>MKLHLKYIVTLVITALVCIFAYQTYWLVGLYQSQEKEVEAKIKGGMEYAHFMEMKKRIE</sequence>
<dbReference type="GO" id="GO:0016301">
    <property type="term" value="F:kinase activity"/>
    <property type="evidence" value="ECO:0007669"/>
    <property type="project" value="UniProtKB-KW"/>
</dbReference>
<dbReference type="Proteomes" id="UP000442105">
    <property type="component" value="Unassembled WGS sequence"/>
</dbReference>
<comment type="caution">
    <text evidence="2">The sequence shown here is derived from an EMBL/GenBank/DDBJ whole genome shotgun (WGS) entry which is preliminary data.</text>
</comment>
<name>A0AA90UE51_9BACT</name>
<dbReference type="AlphaFoldDB" id="A0AA90UE51"/>
<protein>
    <submittedName>
        <fullName evidence="2">Sensor histidine kinase</fullName>
    </submittedName>
</protein>
<proteinExistence type="predicted"/>
<evidence type="ECO:0000256" key="1">
    <source>
        <dbReference type="SAM" id="Phobius"/>
    </source>
</evidence>
<accession>A0AA90UE51</accession>
<feature type="transmembrane region" description="Helical" evidence="1">
    <location>
        <begin position="7"/>
        <end position="28"/>
    </location>
</feature>
<keyword evidence="1" id="KW-0472">Membrane</keyword>
<gene>
    <name evidence="2" type="ORF">F7D95_04200</name>
</gene>
<keyword evidence="1" id="KW-0812">Transmembrane</keyword>
<dbReference type="EMBL" id="VZCW01000093">
    <property type="protein sequence ID" value="MQN12038.1"/>
    <property type="molecule type" value="Genomic_DNA"/>
</dbReference>
<feature type="non-terminal residue" evidence="2">
    <location>
        <position position="59"/>
    </location>
</feature>
<keyword evidence="2" id="KW-0808">Transferase</keyword>
<evidence type="ECO:0000313" key="3">
    <source>
        <dbReference type="Proteomes" id="UP000442105"/>
    </source>
</evidence>
<keyword evidence="2" id="KW-0418">Kinase</keyword>
<reference evidence="3" key="1">
    <citation type="submission" date="2019-09" db="EMBL/GenBank/DDBJ databases">
        <title>Distinct polysaccharide growth profiles of human intestinal Prevotella copri isolates.</title>
        <authorList>
            <person name="Fehlner-Peach H."/>
            <person name="Magnabosco C."/>
            <person name="Raghavan V."/>
            <person name="Scher J.U."/>
            <person name="Tett A."/>
            <person name="Cox L.M."/>
            <person name="Gottsegen C."/>
            <person name="Watters A."/>
            <person name="Wiltshire- Gordon J.D."/>
            <person name="Segata N."/>
            <person name="Bonneau R."/>
            <person name="Littman D.R."/>
        </authorList>
    </citation>
    <scope>NUCLEOTIDE SEQUENCE [LARGE SCALE GENOMIC DNA]</scope>
    <source>
        <strain evidence="3">iAQ1179</strain>
    </source>
</reference>
<keyword evidence="1" id="KW-1133">Transmembrane helix</keyword>
<organism evidence="2 3">
    <name type="scientific">Segatella copri</name>
    <dbReference type="NCBI Taxonomy" id="165179"/>
    <lineage>
        <taxon>Bacteria</taxon>
        <taxon>Pseudomonadati</taxon>
        <taxon>Bacteroidota</taxon>
        <taxon>Bacteroidia</taxon>
        <taxon>Bacteroidales</taxon>
        <taxon>Prevotellaceae</taxon>
        <taxon>Segatella</taxon>
    </lineage>
</organism>
<evidence type="ECO:0000313" key="2">
    <source>
        <dbReference type="EMBL" id="MQN12038.1"/>
    </source>
</evidence>